<gene>
    <name evidence="1" type="ORF">MSG28_012166</name>
</gene>
<evidence type="ECO:0000313" key="2">
    <source>
        <dbReference type="Proteomes" id="UP001064048"/>
    </source>
</evidence>
<proteinExistence type="predicted"/>
<name>A0ACC0KCT5_CHOFU</name>
<dbReference type="Proteomes" id="UP001064048">
    <property type="component" value="Chromosome 21"/>
</dbReference>
<organism evidence="1 2">
    <name type="scientific">Choristoneura fumiferana</name>
    <name type="common">Spruce budworm moth</name>
    <name type="synonym">Archips fumiferana</name>
    <dbReference type="NCBI Taxonomy" id="7141"/>
    <lineage>
        <taxon>Eukaryota</taxon>
        <taxon>Metazoa</taxon>
        <taxon>Ecdysozoa</taxon>
        <taxon>Arthropoda</taxon>
        <taxon>Hexapoda</taxon>
        <taxon>Insecta</taxon>
        <taxon>Pterygota</taxon>
        <taxon>Neoptera</taxon>
        <taxon>Endopterygota</taxon>
        <taxon>Lepidoptera</taxon>
        <taxon>Glossata</taxon>
        <taxon>Ditrysia</taxon>
        <taxon>Tortricoidea</taxon>
        <taxon>Tortricidae</taxon>
        <taxon>Tortricinae</taxon>
        <taxon>Choristoneura</taxon>
    </lineage>
</organism>
<reference evidence="1 2" key="1">
    <citation type="journal article" date="2022" name="Genome Biol. Evol.">
        <title>The Spruce Budworm Genome: Reconstructing the Evolutionary History of Antifreeze Proteins.</title>
        <authorList>
            <person name="Beliveau C."/>
            <person name="Gagne P."/>
            <person name="Picq S."/>
            <person name="Vernygora O."/>
            <person name="Keeling C.I."/>
            <person name="Pinkney K."/>
            <person name="Doucet D."/>
            <person name="Wen F."/>
            <person name="Johnston J.S."/>
            <person name="Maaroufi H."/>
            <person name="Boyle B."/>
            <person name="Laroche J."/>
            <person name="Dewar K."/>
            <person name="Juretic N."/>
            <person name="Blackburn G."/>
            <person name="Nisole A."/>
            <person name="Brunet B."/>
            <person name="Brandao M."/>
            <person name="Lumley L."/>
            <person name="Duan J."/>
            <person name="Quan G."/>
            <person name="Lucarotti C.J."/>
            <person name="Roe A.D."/>
            <person name="Sperling F.A.H."/>
            <person name="Levesque R.C."/>
            <person name="Cusson M."/>
        </authorList>
    </citation>
    <scope>NUCLEOTIDE SEQUENCE [LARGE SCALE GENOMIC DNA]</scope>
    <source>
        <strain evidence="1">Glfc:IPQL:Cfum</strain>
    </source>
</reference>
<keyword evidence="2" id="KW-1185">Reference proteome</keyword>
<sequence>MTRSILKWKPYFGSFYNIDNGNAPFVRNNCAHQNCFVVSEGDLDQPITDYDAILFQVEGMLFNDYQFLPKYRSPKQKYIFTAINPSQNYPICHEFYNNYFNWTWTFKLDSDIPWGYFKVLDMKGKIVGPKRDMVWQTDMKPIDIRLKRQLSSKSDLAALFLPHCFTENTRTKFIHELQTNLTELGDWSVHVFNECGEFKCARGTSACGKMLARDYFFYLAFENYIAEDFVTEKVVIALTNYVVPVVYGGANYSRFLPPGSYLNARKLGPKRLAEQMVYLMENQTAYQDFFRWTRYYQYSENTKDICTLCAMLNDDNAETYSSHANLIEWWNGNIVC</sequence>
<accession>A0ACC0KCT5</accession>
<comment type="caution">
    <text evidence="1">The sequence shown here is derived from an EMBL/GenBank/DDBJ whole genome shotgun (WGS) entry which is preliminary data.</text>
</comment>
<protein>
    <submittedName>
        <fullName evidence="1">Uncharacterized protein</fullName>
    </submittedName>
</protein>
<dbReference type="EMBL" id="CM046121">
    <property type="protein sequence ID" value="KAI8434015.1"/>
    <property type="molecule type" value="Genomic_DNA"/>
</dbReference>
<evidence type="ECO:0000313" key="1">
    <source>
        <dbReference type="EMBL" id="KAI8434015.1"/>
    </source>
</evidence>